<dbReference type="InterPro" id="IPR004384">
    <property type="entry name" value="RNA_MeTrfase_TrmJ/LasT"/>
</dbReference>
<organism evidence="7 8">
    <name type="scientific">Solimonas aquatica</name>
    <dbReference type="NCBI Taxonomy" id="489703"/>
    <lineage>
        <taxon>Bacteria</taxon>
        <taxon>Pseudomonadati</taxon>
        <taxon>Pseudomonadota</taxon>
        <taxon>Gammaproteobacteria</taxon>
        <taxon>Nevskiales</taxon>
        <taxon>Nevskiaceae</taxon>
        <taxon>Solimonas</taxon>
    </lineage>
</organism>
<keyword evidence="4 5" id="KW-0949">S-adenosyl-L-methionine</keyword>
<dbReference type="Proteomes" id="UP000199233">
    <property type="component" value="Unassembled WGS sequence"/>
</dbReference>
<dbReference type="PANTHER" id="PTHR42786:SF2">
    <property type="entry name" value="TRNA (CYTIDINE_URIDINE-2'-O-)-METHYLTRANSFERASE TRMJ"/>
    <property type="match status" value="1"/>
</dbReference>
<keyword evidence="2 5" id="KW-0489">Methyltransferase</keyword>
<dbReference type="AlphaFoldDB" id="A0A1H9H686"/>
<dbReference type="SUPFAM" id="SSF75217">
    <property type="entry name" value="alpha/beta knot"/>
    <property type="match status" value="1"/>
</dbReference>
<evidence type="ECO:0000256" key="2">
    <source>
        <dbReference type="ARBA" id="ARBA00022603"/>
    </source>
</evidence>
<accession>A0A1H9H686</accession>
<dbReference type="EC" id="2.1.1.200" evidence="5"/>
<dbReference type="PIRSF" id="PIRSF004808">
    <property type="entry name" value="LasT"/>
    <property type="match status" value="1"/>
</dbReference>
<comment type="subunit">
    <text evidence="5">Homodimer.</text>
</comment>
<dbReference type="EMBL" id="FOFS01000008">
    <property type="protein sequence ID" value="SEQ57854.1"/>
    <property type="molecule type" value="Genomic_DNA"/>
</dbReference>
<evidence type="ECO:0000256" key="4">
    <source>
        <dbReference type="ARBA" id="ARBA00022691"/>
    </source>
</evidence>
<evidence type="ECO:0000256" key="1">
    <source>
        <dbReference type="ARBA" id="ARBA00007228"/>
    </source>
</evidence>
<dbReference type="InterPro" id="IPR029028">
    <property type="entry name" value="Alpha/beta_knot_MTases"/>
</dbReference>
<evidence type="ECO:0000256" key="3">
    <source>
        <dbReference type="ARBA" id="ARBA00022679"/>
    </source>
</evidence>
<protein>
    <recommendedName>
        <fullName evidence="5">tRNA (cytidine/uridine-2'-O-)-methyltransferase TrmJ</fullName>
        <ecNumber evidence="5">2.1.1.200</ecNumber>
    </recommendedName>
    <alternativeName>
        <fullName evidence="5">tRNA (cytidine(32)/uridine(32)-2'-O)-methyltransferase</fullName>
    </alternativeName>
    <alternativeName>
        <fullName evidence="5">tRNA Cm32/Um32 methyltransferase</fullName>
    </alternativeName>
</protein>
<keyword evidence="8" id="KW-1185">Reference proteome</keyword>
<dbReference type="CDD" id="cd18093">
    <property type="entry name" value="SpoU-like_TrmJ"/>
    <property type="match status" value="1"/>
</dbReference>
<gene>
    <name evidence="5" type="primary">trmJ</name>
    <name evidence="7" type="ORF">SAMN04488038_10840</name>
</gene>
<comment type="subcellular location">
    <subcellularLocation>
        <location evidence="5">Cytoplasm</location>
    </subcellularLocation>
</comment>
<keyword evidence="3 7" id="KW-0808">Transferase</keyword>
<dbReference type="Gene3D" id="3.40.1280.10">
    <property type="match status" value="1"/>
</dbReference>
<dbReference type="GO" id="GO:0003723">
    <property type="term" value="F:RNA binding"/>
    <property type="evidence" value="ECO:0007669"/>
    <property type="project" value="InterPro"/>
</dbReference>
<comment type="catalytic activity">
    <reaction evidence="5">
        <text>cytidine(32) in tRNA + S-adenosyl-L-methionine = 2'-O-methylcytidine(32) in tRNA + S-adenosyl-L-homocysteine + H(+)</text>
        <dbReference type="Rhea" id="RHEA:42932"/>
        <dbReference type="Rhea" id="RHEA-COMP:10288"/>
        <dbReference type="Rhea" id="RHEA-COMP:10289"/>
        <dbReference type="ChEBI" id="CHEBI:15378"/>
        <dbReference type="ChEBI" id="CHEBI:57856"/>
        <dbReference type="ChEBI" id="CHEBI:59789"/>
        <dbReference type="ChEBI" id="CHEBI:74495"/>
        <dbReference type="ChEBI" id="CHEBI:82748"/>
        <dbReference type="EC" id="2.1.1.200"/>
    </reaction>
</comment>
<dbReference type="InterPro" id="IPR029026">
    <property type="entry name" value="tRNA_m1G_MTases_N"/>
</dbReference>
<dbReference type="PANTHER" id="PTHR42786">
    <property type="entry name" value="TRNA/RRNA METHYLTRANSFERASE"/>
    <property type="match status" value="1"/>
</dbReference>
<comment type="function">
    <text evidence="5">Catalyzes the formation of 2'O-methylated cytidine (Cm32) or 2'O-methylated uridine (Um32) at position 32 in tRNA.</text>
</comment>
<proteinExistence type="inferred from homology"/>
<dbReference type="OrthoDB" id="9806346at2"/>
<comment type="catalytic activity">
    <reaction evidence="5">
        <text>uridine(32) in tRNA + S-adenosyl-L-methionine = 2'-O-methyluridine(32) in tRNA + S-adenosyl-L-homocysteine + H(+)</text>
        <dbReference type="Rhea" id="RHEA:42936"/>
        <dbReference type="Rhea" id="RHEA-COMP:10107"/>
        <dbReference type="Rhea" id="RHEA-COMP:10290"/>
        <dbReference type="ChEBI" id="CHEBI:15378"/>
        <dbReference type="ChEBI" id="CHEBI:57856"/>
        <dbReference type="ChEBI" id="CHEBI:59789"/>
        <dbReference type="ChEBI" id="CHEBI:65315"/>
        <dbReference type="ChEBI" id="CHEBI:74478"/>
        <dbReference type="EC" id="2.1.1.200"/>
    </reaction>
</comment>
<dbReference type="GO" id="GO:0002128">
    <property type="term" value="P:tRNA nucleoside ribose methylation"/>
    <property type="evidence" value="ECO:0007669"/>
    <property type="project" value="TreeGrafter"/>
</dbReference>
<evidence type="ECO:0000313" key="8">
    <source>
        <dbReference type="Proteomes" id="UP000199233"/>
    </source>
</evidence>
<dbReference type="Gene3D" id="1.10.8.590">
    <property type="match status" value="1"/>
</dbReference>
<evidence type="ECO:0000256" key="5">
    <source>
        <dbReference type="RuleBase" id="RU362024"/>
    </source>
</evidence>
<name>A0A1H9H686_9GAMM</name>
<dbReference type="GO" id="GO:0005829">
    <property type="term" value="C:cytosol"/>
    <property type="evidence" value="ECO:0007669"/>
    <property type="project" value="TreeGrafter"/>
</dbReference>
<keyword evidence="5" id="KW-0819">tRNA processing</keyword>
<sequence>MNDVEALSRIRIVLVNTQHPGNIGSTARAMLTMGLSELVLVSPQRFPHPQARMTAAHAIEVVEKARVVDSLSEALAGCAWVLASSARPRHLGDAPLTPWDAATRAVQTAASAPVALVFGCERTGLTNEELDLCHAVTQVPTNPGYSSLNLSQAVQVLSYELRKAALPEFRPVAAKQDHPWYAPPGVEDMERFYGHLERILMSTGFLDPANPRLLMRRLRQFFNRASPDRNELNILRGVLKSIEQPKGRRVPLPGDGGEA</sequence>
<feature type="domain" description="tRNA/rRNA methyltransferase SpoU type" evidence="6">
    <location>
        <begin position="10"/>
        <end position="159"/>
    </location>
</feature>
<keyword evidence="5" id="KW-0963">Cytoplasm</keyword>
<comment type="similarity">
    <text evidence="1">Belongs to the class IV-like SAM-binding methyltransferase superfamily. RNA methyltransferase TrmH family.</text>
</comment>
<evidence type="ECO:0000259" key="6">
    <source>
        <dbReference type="Pfam" id="PF00588"/>
    </source>
</evidence>
<dbReference type="FunFam" id="3.40.1280.10:FF:000006">
    <property type="entry name" value="Uncharacterized tRNA/rRNA methyltransferase HI_0380"/>
    <property type="match status" value="1"/>
</dbReference>
<dbReference type="GO" id="GO:0160206">
    <property type="term" value="F:tRNA (cytidine(32)/uridine(32)-2'-O)-methyltransferase activity"/>
    <property type="evidence" value="ECO:0007669"/>
    <property type="project" value="UniProtKB-EC"/>
</dbReference>
<evidence type="ECO:0000313" key="7">
    <source>
        <dbReference type="EMBL" id="SEQ57854.1"/>
    </source>
</evidence>
<dbReference type="STRING" id="489703.SAMN04488038_10840"/>
<reference evidence="7 8" key="1">
    <citation type="submission" date="2016-10" db="EMBL/GenBank/DDBJ databases">
        <authorList>
            <person name="de Groot N.N."/>
        </authorList>
    </citation>
    <scope>NUCLEOTIDE SEQUENCE [LARGE SCALE GENOMIC DNA]</scope>
    <source>
        <strain evidence="7 8">DSM 25927</strain>
    </source>
</reference>
<dbReference type="InterPro" id="IPR001537">
    <property type="entry name" value="SpoU_MeTrfase"/>
</dbReference>
<dbReference type="Pfam" id="PF00588">
    <property type="entry name" value="SpoU_methylase"/>
    <property type="match status" value="1"/>
</dbReference>
<dbReference type="RefSeq" id="WP_093285800.1">
    <property type="nucleotide sequence ID" value="NZ_FOFS01000008.1"/>
</dbReference>
<dbReference type="NCBIfam" id="TIGR00050">
    <property type="entry name" value="rRNA_methyl_1"/>
    <property type="match status" value="1"/>
</dbReference>
<dbReference type="GO" id="GO:0106339">
    <property type="term" value="F:tRNA (cytidine(32)-2'-O)-methyltransferase activity"/>
    <property type="evidence" value="ECO:0007669"/>
    <property type="project" value="RHEA"/>
</dbReference>